<evidence type="ECO:0000313" key="2">
    <source>
        <dbReference type="Proteomes" id="UP000095558"/>
    </source>
</evidence>
<gene>
    <name evidence="1" type="ORF">ERS852470_00117</name>
</gene>
<reference evidence="1 2" key="1">
    <citation type="submission" date="2015-09" db="EMBL/GenBank/DDBJ databases">
        <authorList>
            <consortium name="Pathogen Informatics"/>
        </authorList>
    </citation>
    <scope>NUCLEOTIDE SEQUENCE [LARGE SCALE GENOMIC DNA]</scope>
    <source>
        <strain evidence="1 2">2789STDY5834855</strain>
    </source>
</reference>
<dbReference type="GO" id="GO:0005975">
    <property type="term" value="P:carbohydrate metabolic process"/>
    <property type="evidence" value="ECO:0007669"/>
    <property type="project" value="InterPro"/>
</dbReference>
<dbReference type="OrthoDB" id="9795355at2"/>
<dbReference type="InterPro" id="IPR037481">
    <property type="entry name" value="LacX"/>
</dbReference>
<protein>
    <submittedName>
        <fullName evidence="1">Aldose 1-epimerase</fullName>
    </submittedName>
</protein>
<dbReference type="SUPFAM" id="SSF74650">
    <property type="entry name" value="Galactose mutarotase-like"/>
    <property type="match status" value="1"/>
</dbReference>
<evidence type="ECO:0000313" key="1">
    <source>
        <dbReference type="EMBL" id="CUN52004.1"/>
    </source>
</evidence>
<dbReference type="Gene3D" id="2.70.98.10">
    <property type="match status" value="1"/>
</dbReference>
<sequence length="291" mass="33441">MLYTLENENIKIVASTHGAELNSITSKKDGTEYLWNGNKNYWGYHAPVLFPIVGKVKDGIYIVDGKEYNLPQHGLARVRKFELVEKTDNKLVFELPYSEDTLKIYPYKFSLKITYSLVQDGVTTAYTVENKDDKTIYFSIGAHPAFMCPIKGGEIINDYYFEFNEKETTDIMIINKDGYIKKERKEYLNNDNIINLSFDVFKDDALVFDNLKSNKISLKSVNHDKCVTMDFTGFPYMGLWTKVTGAPFVCIEPWYGHADFEDFTGELKDKEGIEKLKVGQVFNSAYTVTIK</sequence>
<dbReference type="CDD" id="cd09024">
    <property type="entry name" value="Aldose_epim_lacX"/>
    <property type="match status" value="1"/>
</dbReference>
<dbReference type="PANTHER" id="PTHR11122">
    <property type="entry name" value="APOSPORY-ASSOCIATED PROTEIN C-RELATED"/>
    <property type="match status" value="1"/>
</dbReference>
<dbReference type="GO" id="GO:0016853">
    <property type="term" value="F:isomerase activity"/>
    <property type="evidence" value="ECO:0007669"/>
    <property type="project" value="InterPro"/>
</dbReference>
<name>A0A173XK26_9CLOT</name>
<dbReference type="InterPro" id="IPR014718">
    <property type="entry name" value="GH-type_carb-bd"/>
</dbReference>
<dbReference type="Proteomes" id="UP000095558">
    <property type="component" value="Unassembled WGS sequence"/>
</dbReference>
<dbReference type="RefSeq" id="WP_055274875.1">
    <property type="nucleotide sequence ID" value="NZ_CYZV01000001.1"/>
</dbReference>
<organism evidence="1 2">
    <name type="scientific">Clostridium disporicum</name>
    <dbReference type="NCBI Taxonomy" id="84024"/>
    <lineage>
        <taxon>Bacteria</taxon>
        <taxon>Bacillati</taxon>
        <taxon>Bacillota</taxon>
        <taxon>Clostridia</taxon>
        <taxon>Eubacteriales</taxon>
        <taxon>Clostridiaceae</taxon>
        <taxon>Clostridium</taxon>
    </lineage>
</organism>
<dbReference type="AlphaFoldDB" id="A0A173XK26"/>
<proteinExistence type="predicted"/>
<dbReference type="InterPro" id="IPR008183">
    <property type="entry name" value="Aldose_1/G6P_1-epimerase"/>
</dbReference>
<dbReference type="InterPro" id="IPR011013">
    <property type="entry name" value="Gal_mutarotase_sf_dom"/>
</dbReference>
<dbReference type="GO" id="GO:0030246">
    <property type="term" value="F:carbohydrate binding"/>
    <property type="evidence" value="ECO:0007669"/>
    <property type="project" value="InterPro"/>
</dbReference>
<dbReference type="PANTHER" id="PTHR11122:SF13">
    <property type="entry name" value="GLUCOSE-6-PHOSPHATE 1-EPIMERASE"/>
    <property type="match status" value="1"/>
</dbReference>
<dbReference type="EMBL" id="CYZV01000001">
    <property type="protein sequence ID" value="CUN52004.1"/>
    <property type="molecule type" value="Genomic_DNA"/>
</dbReference>
<dbReference type="Pfam" id="PF01263">
    <property type="entry name" value="Aldose_epim"/>
    <property type="match status" value="1"/>
</dbReference>
<accession>A0A173XK26</accession>